<dbReference type="AlphaFoldDB" id="A0AAV7PZP5"/>
<comment type="caution">
    <text evidence="1">The sequence shown here is derived from an EMBL/GenBank/DDBJ whole genome shotgun (WGS) entry which is preliminary data.</text>
</comment>
<keyword evidence="2" id="KW-1185">Reference proteome</keyword>
<gene>
    <name evidence="1" type="ORF">NDU88_009534</name>
</gene>
<reference evidence="1" key="1">
    <citation type="journal article" date="2022" name="bioRxiv">
        <title>Sequencing and chromosome-scale assembly of the giantPleurodeles waltlgenome.</title>
        <authorList>
            <person name="Brown T."/>
            <person name="Elewa A."/>
            <person name="Iarovenko S."/>
            <person name="Subramanian E."/>
            <person name="Araus A.J."/>
            <person name="Petzold A."/>
            <person name="Susuki M."/>
            <person name="Suzuki K.-i.T."/>
            <person name="Hayashi T."/>
            <person name="Toyoda A."/>
            <person name="Oliveira C."/>
            <person name="Osipova E."/>
            <person name="Leigh N.D."/>
            <person name="Simon A."/>
            <person name="Yun M.H."/>
        </authorList>
    </citation>
    <scope>NUCLEOTIDE SEQUENCE</scope>
    <source>
        <strain evidence="1">20211129_DDA</strain>
        <tissue evidence="1">Liver</tissue>
    </source>
</reference>
<accession>A0AAV7PZP5</accession>
<dbReference type="EMBL" id="JANPWB010000011">
    <property type="protein sequence ID" value="KAJ1131195.1"/>
    <property type="molecule type" value="Genomic_DNA"/>
</dbReference>
<evidence type="ECO:0000313" key="2">
    <source>
        <dbReference type="Proteomes" id="UP001066276"/>
    </source>
</evidence>
<sequence length="98" mass="10737">MVDLRTSVLKKRNSFPVTGCATDLLVIRLLYQLIHMVAPEPGGDILRLVTGRRLQGAGLMKGGVLEVLESRGGCPVFLTVNMRAVLCVVDQGWNRDKC</sequence>
<organism evidence="1 2">
    <name type="scientific">Pleurodeles waltl</name>
    <name type="common">Iberian ribbed newt</name>
    <dbReference type="NCBI Taxonomy" id="8319"/>
    <lineage>
        <taxon>Eukaryota</taxon>
        <taxon>Metazoa</taxon>
        <taxon>Chordata</taxon>
        <taxon>Craniata</taxon>
        <taxon>Vertebrata</taxon>
        <taxon>Euteleostomi</taxon>
        <taxon>Amphibia</taxon>
        <taxon>Batrachia</taxon>
        <taxon>Caudata</taxon>
        <taxon>Salamandroidea</taxon>
        <taxon>Salamandridae</taxon>
        <taxon>Pleurodelinae</taxon>
        <taxon>Pleurodeles</taxon>
    </lineage>
</organism>
<protein>
    <submittedName>
        <fullName evidence="1">Uncharacterized protein</fullName>
    </submittedName>
</protein>
<dbReference type="Proteomes" id="UP001066276">
    <property type="component" value="Chromosome 7"/>
</dbReference>
<proteinExistence type="predicted"/>
<name>A0AAV7PZP5_PLEWA</name>
<evidence type="ECO:0000313" key="1">
    <source>
        <dbReference type="EMBL" id="KAJ1131195.1"/>
    </source>
</evidence>